<evidence type="ECO:0000313" key="2">
    <source>
        <dbReference type="EMBL" id="KAK7480875.1"/>
    </source>
</evidence>
<dbReference type="NCBIfam" id="TIGR01571">
    <property type="entry name" value="A_thal_Cys_rich"/>
    <property type="match status" value="1"/>
</dbReference>
<comment type="similarity">
    <text evidence="1">Belongs to the cornifelin family.</text>
</comment>
<gene>
    <name evidence="2" type="ORF">BaRGS_00027876</name>
</gene>
<reference evidence="2 3" key="1">
    <citation type="journal article" date="2023" name="Sci. Data">
        <title>Genome assembly of the Korean intertidal mud-creeper Batillaria attramentaria.</title>
        <authorList>
            <person name="Patra A.K."/>
            <person name="Ho P.T."/>
            <person name="Jun S."/>
            <person name="Lee S.J."/>
            <person name="Kim Y."/>
            <person name="Won Y.J."/>
        </authorList>
    </citation>
    <scope>NUCLEOTIDE SEQUENCE [LARGE SCALE GENOMIC DNA]</scope>
    <source>
        <strain evidence="2">Wonlab-2016</strain>
    </source>
</reference>
<proteinExistence type="inferred from homology"/>
<sequence length="138" mass="15127">MAESKITPSEQPNYQQHPVVQQPGATTTVVVQQQIQNNQRAWRTGLFSCFEDIGGCLCVCVCPVAAGVKLANDMGESGCLPCVMPMPEYLVPLRTKLRTQLHIHGSIFDDCLVATCCTQCAICQLQRELQMARDAGEL</sequence>
<organism evidence="2 3">
    <name type="scientific">Batillaria attramentaria</name>
    <dbReference type="NCBI Taxonomy" id="370345"/>
    <lineage>
        <taxon>Eukaryota</taxon>
        <taxon>Metazoa</taxon>
        <taxon>Spiralia</taxon>
        <taxon>Lophotrochozoa</taxon>
        <taxon>Mollusca</taxon>
        <taxon>Gastropoda</taxon>
        <taxon>Caenogastropoda</taxon>
        <taxon>Sorbeoconcha</taxon>
        <taxon>Cerithioidea</taxon>
        <taxon>Batillariidae</taxon>
        <taxon>Batillaria</taxon>
    </lineage>
</organism>
<evidence type="ECO:0000313" key="3">
    <source>
        <dbReference type="Proteomes" id="UP001519460"/>
    </source>
</evidence>
<dbReference type="InterPro" id="IPR006461">
    <property type="entry name" value="PLAC_motif_containing"/>
</dbReference>
<dbReference type="PANTHER" id="PTHR15907">
    <property type="entry name" value="DUF614 FAMILY PROTEIN-RELATED"/>
    <property type="match status" value="1"/>
</dbReference>
<evidence type="ECO:0000256" key="1">
    <source>
        <dbReference type="ARBA" id="ARBA00009024"/>
    </source>
</evidence>
<dbReference type="Proteomes" id="UP001519460">
    <property type="component" value="Unassembled WGS sequence"/>
</dbReference>
<name>A0ABD0K0I2_9CAEN</name>
<dbReference type="EMBL" id="JACVVK020000272">
    <property type="protein sequence ID" value="KAK7480875.1"/>
    <property type="molecule type" value="Genomic_DNA"/>
</dbReference>
<dbReference type="AlphaFoldDB" id="A0ABD0K0I2"/>
<dbReference type="Pfam" id="PF04749">
    <property type="entry name" value="PLAC8"/>
    <property type="match status" value="1"/>
</dbReference>
<comment type="caution">
    <text evidence="2">The sequence shown here is derived from an EMBL/GenBank/DDBJ whole genome shotgun (WGS) entry which is preliminary data.</text>
</comment>
<keyword evidence="3" id="KW-1185">Reference proteome</keyword>
<protein>
    <recommendedName>
        <fullName evidence="4">Cornifelin</fullName>
    </recommendedName>
</protein>
<accession>A0ABD0K0I2</accession>
<evidence type="ECO:0008006" key="4">
    <source>
        <dbReference type="Google" id="ProtNLM"/>
    </source>
</evidence>